<evidence type="ECO:0000256" key="3">
    <source>
        <dbReference type="ARBA" id="ARBA00022989"/>
    </source>
</evidence>
<dbReference type="PANTHER" id="PTHR16119">
    <property type="entry name" value="TRANSMEMBRANE PROTEIN 144"/>
    <property type="match status" value="1"/>
</dbReference>
<evidence type="ECO:0000313" key="6">
    <source>
        <dbReference type="EMBL" id="KAK9908921.1"/>
    </source>
</evidence>
<dbReference type="PANTHER" id="PTHR16119:SF17">
    <property type="entry name" value="TRANSMEMBRANE PROTEIN 144"/>
    <property type="match status" value="1"/>
</dbReference>
<feature type="transmembrane region" description="Helical" evidence="5">
    <location>
        <begin position="80"/>
        <end position="101"/>
    </location>
</feature>
<reference evidence="6 7" key="1">
    <citation type="journal article" date="2024" name="Nat. Commun.">
        <title>Phylogenomics reveals the evolutionary origins of lichenization in chlorophyte algae.</title>
        <authorList>
            <person name="Puginier C."/>
            <person name="Libourel C."/>
            <person name="Otte J."/>
            <person name="Skaloud P."/>
            <person name="Haon M."/>
            <person name="Grisel S."/>
            <person name="Petersen M."/>
            <person name="Berrin J.G."/>
            <person name="Delaux P.M."/>
            <person name="Dal Grande F."/>
            <person name="Keller J."/>
        </authorList>
    </citation>
    <scope>NUCLEOTIDE SEQUENCE [LARGE SCALE GENOMIC DNA]</scope>
    <source>
        <strain evidence="6 7">SAG 216-7</strain>
    </source>
</reference>
<dbReference type="InterPro" id="IPR010651">
    <property type="entry name" value="Sugar_transport"/>
</dbReference>
<protein>
    <submittedName>
        <fullName evidence="6">Uncharacterized protein</fullName>
    </submittedName>
</protein>
<dbReference type="Proteomes" id="UP001491310">
    <property type="component" value="Unassembled WGS sequence"/>
</dbReference>
<evidence type="ECO:0000256" key="5">
    <source>
        <dbReference type="SAM" id="Phobius"/>
    </source>
</evidence>
<name>A0ABR2YPS6_9CHLO</name>
<evidence type="ECO:0000256" key="1">
    <source>
        <dbReference type="ARBA" id="ARBA00004141"/>
    </source>
</evidence>
<evidence type="ECO:0000313" key="7">
    <source>
        <dbReference type="Proteomes" id="UP001491310"/>
    </source>
</evidence>
<comment type="caution">
    <text evidence="6">The sequence shown here is derived from an EMBL/GenBank/DDBJ whole genome shotgun (WGS) entry which is preliminary data.</text>
</comment>
<organism evidence="6 7">
    <name type="scientific">Coccomyxa subellipsoidea</name>
    <dbReference type="NCBI Taxonomy" id="248742"/>
    <lineage>
        <taxon>Eukaryota</taxon>
        <taxon>Viridiplantae</taxon>
        <taxon>Chlorophyta</taxon>
        <taxon>core chlorophytes</taxon>
        <taxon>Trebouxiophyceae</taxon>
        <taxon>Trebouxiophyceae incertae sedis</taxon>
        <taxon>Coccomyxaceae</taxon>
        <taxon>Coccomyxa</taxon>
    </lineage>
</organism>
<evidence type="ECO:0000256" key="2">
    <source>
        <dbReference type="ARBA" id="ARBA00022692"/>
    </source>
</evidence>
<feature type="transmembrane region" description="Helical" evidence="5">
    <location>
        <begin position="6"/>
        <end position="25"/>
    </location>
</feature>
<evidence type="ECO:0000256" key="4">
    <source>
        <dbReference type="ARBA" id="ARBA00023136"/>
    </source>
</evidence>
<dbReference type="EMBL" id="JALJOT010000007">
    <property type="protein sequence ID" value="KAK9908921.1"/>
    <property type="molecule type" value="Genomic_DNA"/>
</dbReference>
<keyword evidence="2 5" id="KW-0812">Transmembrane</keyword>
<feature type="transmembrane region" description="Helical" evidence="5">
    <location>
        <begin position="46"/>
        <end position="68"/>
    </location>
</feature>
<gene>
    <name evidence="6" type="ORF">WJX75_004710</name>
</gene>
<feature type="transmembrane region" description="Helical" evidence="5">
    <location>
        <begin position="134"/>
        <end position="153"/>
    </location>
</feature>
<keyword evidence="7" id="KW-1185">Reference proteome</keyword>
<sequence length="222" mass="23053">MIDFAIGIVTAVGSAAAFGSFGVPIKCKQILDAKVDPLAYQFYKSLKAGLGIAQTTWSALSIFVSFIWGAFVFHEPIKSLPLSFVGLFLMALGMSGLGYAAQQVAANVFKTDKSAEGEQSSPQKALLAAKKKNFVIGVVLACCIGVTNGSFLVPLKYAQKDVKGIIYVLSFGIGAALVTLTAGALYAIGCKLIGRPVPSLQVRVASGPALLTGALWSTAGRG</sequence>
<keyword evidence="4 5" id="KW-0472">Membrane</keyword>
<accession>A0ABR2YPS6</accession>
<feature type="transmembrane region" description="Helical" evidence="5">
    <location>
        <begin position="165"/>
        <end position="188"/>
    </location>
</feature>
<keyword evidence="3 5" id="KW-1133">Transmembrane helix</keyword>
<comment type="subcellular location">
    <subcellularLocation>
        <location evidence="1">Membrane</location>
        <topology evidence="1">Multi-pass membrane protein</topology>
    </subcellularLocation>
</comment>
<proteinExistence type="predicted"/>